<keyword evidence="2" id="KW-1185">Reference proteome</keyword>
<gene>
    <name evidence="1" type="ORF">BV25DRAFT_1829117</name>
</gene>
<dbReference type="Proteomes" id="UP000814140">
    <property type="component" value="Unassembled WGS sequence"/>
</dbReference>
<protein>
    <submittedName>
        <fullName evidence="1">Uncharacterized protein</fullName>
    </submittedName>
</protein>
<sequence length="200" mass="22574">MPPSRRQKMGCAYATPYETSPKAKKPRAPPKKLTPEEKEQKQKLSVAKKALAEKKKEWEATLTPWVVDTSVRFRVGTLAMFKSDAKHAYGLTEKEMLTLPHECIPNSLKTFFACAQVGALALRKEKFFNPDFVVPPKDANKQLSPGLVASPRRLFKKEEDDNRRRKANFHETYALGCLLKEGADLQFAAKFGRTSAFAFP</sequence>
<accession>A0ACB8ST05</accession>
<evidence type="ECO:0000313" key="1">
    <source>
        <dbReference type="EMBL" id="KAI0059332.1"/>
    </source>
</evidence>
<reference evidence="1" key="1">
    <citation type="submission" date="2021-03" db="EMBL/GenBank/DDBJ databases">
        <authorList>
            <consortium name="DOE Joint Genome Institute"/>
            <person name="Ahrendt S."/>
            <person name="Looney B.P."/>
            <person name="Miyauchi S."/>
            <person name="Morin E."/>
            <person name="Drula E."/>
            <person name="Courty P.E."/>
            <person name="Chicoki N."/>
            <person name="Fauchery L."/>
            <person name="Kohler A."/>
            <person name="Kuo A."/>
            <person name="Labutti K."/>
            <person name="Pangilinan J."/>
            <person name="Lipzen A."/>
            <person name="Riley R."/>
            <person name="Andreopoulos W."/>
            <person name="He G."/>
            <person name="Johnson J."/>
            <person name="Barry K.W."/>
            <person name="Grigoriev I.V."/>
            <person name="Nagy L."/>
            <person name="Hibbett D."/>
            <person name="Henrissat B."/>
            <person name="Matheny P.B."/>
            <person name="Labbe J."/>
            <person name="Martin F."/>
        </authorList>
    </citation>
    <scope>NUCLEOTIDE SEQUENCE</scope>
    <source>
        <strain evidence="1">HHB10654</strain>
    </source>
</reference>
<reference evidence="1" key="2">
    <citation type="journal article" date="2022" name="New Phytol.">
        <title>Evolutionary transition to the ectomycorrhizal habit in the genomes of a hyperdiverse lineage of mushroom-forming fungi.</title>
        <authorList>
            <person name="Looney B."/>
            <person name="Miyauchi S."/>
            <person name="Morin E."/>
            <person name="Drula E."/>
            <person name="Courty P.E."/>
            <person name="Kohler A."/>
            <person name="Kuo A."/>
            <person name="LaButti K."/>
            <person name="Pangilinan J."/>
            <person name="Lipzen A."/>
            <person name="Riley R."/>
            <person name="Andreopoulos W."/>
            <person name="He G."/>
            <person name="Johnson J."/>
            <person name="Nolan M."/>
            <person name="Tritt A."/>
            <person name="Barry K.W."/>
            <person name="Grigoriev I.V."/>
            <person name="Nagy L.G."/>
            <person name="Hibbett D."/>
            <person name="Henrissat B."/>
            <person name="Matheny P.B."/>
            <person name="Labbe J."/>
            <person name="Martin F.M."/>
        </authorList>
    </citation>
    <scope>NUCLEOTIDE SEQUENCE</scope>
    <source>
        <strain evidence="1">HHB10654</strain>
    </source>
</reference>
<proteinExistence type="predicted"/>
<evidence type="ECO:0000313" key="2">
    <source>
        <dbReference type="Proteomes" id="UP000814140"/>
    </source>
</evidence>
<dbReference type="EMBL" id="MU277227">
    <property type="protein sequence ID" value="KAI0059332.1"/>
    <property type="molecule type" value="Genomic_DNA"/>
</dbReference>
<comment type="caution">
    <text evidence="1">The sequence shown here is derived from an EMBL/GenBank/DDBJ whole genome shotgun (WGS) entry which is preliminary data.</text>
</comment>
<organism evidence="1 2">
    <name type="scientific">Artomyces pyxidatus</name>
    <dbReference type="NCBI Taxonomy" id="48021"/>
    <lineage>
        <taxon>Eukaryota</taxon>
        <taxon>Fungi</taxon>
        <taxon>Dikarya</taxon>
        <taxon>Basidiomycota</taxon>
        <taxon>Agaricomycotina</taxon>
        <taxon>Agaricomycetes</taxon>
        <taxon>Russulales</taxon>
        <taxon>Auriscalpiaceae</taxon>
        <taxon>Artomyces</taxon>
    </lineage>
</organism>
<name>A0ACB8ST05_9AGAM</name>